<keyword evidence="5 8" id="KW-0812">Transmembrane</keyword>
<evidence type="ECO:0000313" key="9">
    <source>
        <dbReference type="EMBL" id="KRM74417.1"/>
    </source>
</evidence>
<dbReference type="Proteomes" id="UP000051845">
    <property type="component" value="Unassembled WGS sequence"/>
</dbReference>
<dbReference type="AlphaFoldDB" id="A0A0R2B4U3"/>
<feature type="transmembrane region" description="Helical" evidence="8">
    <location>
        <begin position="232"/>
        <end position="253"/>
    </location>
</feature>
<dbReference type="PATRIC" id="fig|1423733.4.peg.195"/>
<gene>
    <name evidence="9" type="ORF">FC82_GL000176</name>
</gene>
<evidence type="ECO:0000256" key="5">
    <source>
        <dbReference type="ARBA" id="ARBA00022692"/>
    </source>
</evidence>
<comment type="similarity">
    <text evidence="2 8">Belongs to the 4-toluene sulfonate uptake permease (TSUP) (TC 2.A.102) family.</text>
</comment>
<comment type="subcellular location">
    <subcellularLocation>
        <location evidence="1 8">Cell membrane</location>
        <topology evidence="1 8">Multi-pass membrane protein</topology>
    </subcellularLocation>
</comment>
<proteinExistence type="inferred from homology"/>
<sequence>MHAGLIAVYLLVAGTVAGFISAIAGLASLISYPVLLSIGVPPVSANVTNTAALIFTGLGSTMASGKELHGHRRIMWHVSIVAMAGGVIGCLILAYAPSASFEKIVPFLIFGAGVAMLVSGRHAVKKQTAQSDGLIKQGLKNGAIFLVGIYIGYFGAAAGIFLLSILTVTLTTPFVVSNAIKNFTSFTTNILSLIIYAFTTKVYWLLAIPLAIGMFIGGYMGPIAVRHVPVKLTRTVISIAAMLLGLYLFYSAYFK</sequence>
<evidence type="ECO:0000256" key="7">
    <source>
        <dbReference type="ARBA" id="ARBA00023136"/>
    </source>
</evidence>
<feature type="transmembrane region" description="Helical" evidence="8">
    <location>
        <begin position="144"/>
        <end position="170"/>
    </location>
</feature>
<accession>A0A0R2B4U3</accession>
<dbReference type="PANTHER" id="PTHR30269">
    <property type="entry name" value="TRANSMEMBRANE PROTEIN YFCA"/>
    <property type="match status" value="1"/>
</dbReference>
<organism evidence="9 10">
    <name type="scientific">Secundilactobacillus collinoides DSM 20515 = JCM 1123</name>
    <dbReference type="NCBI Taxonomy" id="1423733"/>
    <lineage>
        <taxon>Bacteria</taxon>
        <taxon>Bacillati</taxon>
        <taxon>Bacillota</taxon>
        <taxon>Bacilli</taxon>
        <taxon>Lactobacillales</taxon>
        <taxon>Lactobacillaceae</taxon>
        <taxon>Secundilactobacillus</taxon>
    </lineage>
</organism>
<dbReference type="PANTHER" id="PTHR30269:SF0">
    <property type="entry name" value="MEMBRANE TRANSPORTER PROTEIN YFCA-RELATED"/>
    <property type="match status" value="1"/>
</dbReference>
<keyword evidence="6 8" id="KW-1133">Transmembrane helix</keyword>
<name>A0A0R2B4U3_SECCO</name>
<feature type="transmembrane region" description="Helical" evidence="8">
    <location>
        <begin position="104"/>
        <end position="124"/>
    </location>
</feature>
<evidence type="ECO:0000256" key="6">
    <source>
        <dbReference type="ARBA" id="ARBA00022989"/>
    </source>
</evidence>
<dbReference type="InterPro" id="IPR052017">
    <property type="entry name" value="TSUP"/>
</dbReference>
<feature type="transmembrane region" description="Helical" evidence="8">
    <location>
        <begin position="190"/>
        <end position="220"/>
    </location>
</feature>
<dbReference type="EMBL" id="AYYR01000082">
    <property type="protein sequence ID" value="KRM74417.1"/>
    <property type="molecule type" value="Genomic_DNA"/>
</dbReference>
<feature type="transmembrane region" description="Helical" evidence="8">
    <location>
        <begin position="74"/>
        <end position="98"/>
    </location>
</feature>
<feature type="transmembrane region" description="Helical" evidence="8">
    <location>
        <begin position="43"/>
        <end position="62"/>
    </location>
</feature>
<dbReference type="RefSeq" id="WP_054760532.1">
    <property type="nucleotide sequence ID" value="NZ_AYYR01000082.1"/>
</dbReference>
<dbReference type="GO" id="GO:0005886">
    <property type="term" value="C:plasma membrane"/>
    <property type="evidence" value="ECO:0007669"/>
    <property type="project" value="UniProtKB-SubCell"/>
</dbReference>
<dbReference type="InterPro" id="IPR002781">
    <property type="entry name" value="TM_pro_TauE-like"/>
</dbReference>
<reference evidence="9 10" key="1">
    <citation type="journal article" date="2015" name="Genome Announc.">
        <title>Expanding the biotechnology potential of lactobacilli through comparative genomics of 213 strains and associated genera.</title>
        <authorList>
            <person name="Sun Z."/>
            <person name="Harris H.M."/>
            <person name="McCann A."/>
            <person name="Guo C."/>
            <person name="Argimon S."/>
            <person name="Zhang W."/>
            <person name="Yang X."/>
            <person name="Jeffery I.B."/>
            <person name="Cooney J.C."/>
            <person name="Kagawa T.F."/>
            <person name="Liu W."/>
            <person name="Song Y."/>
            <person name="Salvetti E."/>
            <person name="Wrobel A."/>
            <person name="Rasinkangas P."/>
            <person name="Parkhill J."/>
            <person name="Rea M.C."/>
            <person name="O'Sullivan O."/>
            <person name="Ritari J."/>
            <person name="Douillard F.P."/>
            <person name="Paul Ross R."/>
            <person name="Yang R."/>
            <person name="Briner A.E."/>
            <person name="Felis G.E."/>
            <person name="de Vos W.M."/>
            <person name="Barrangou R."/>
            <person name="Klaenhammer T.R."/>
            <person name="Caufield P.W."/>
            <person name="Cui Y."/>
            <person name="Zhang H."/>
            <person name="O'Toole P.W."/>
        </authorList>
    </citation>
    <scope>NUCLEOTIDE SEQUENCE [LARGE SCALE GENOMIC DNA]</scope>
    <source>
        <strain evidence="9 10">DSM 20515</strain>
    </source>
</reference>
<evidence type="ECO:0000256" key="2">
    <source>
        <dbReference type="ARBA" id="ARBA00009142"/>
    </source>
</evidence>
<feature type="transmembrane region" description="Helical" evidence="8">
    <location>
        <begin position="7"/>
        <end position="31"/>
    </location>
</feature>
<evidence type="ECO:0000313" key="10">
    <source>
        <dbReference type="Proteomes" id="UP000051845"/>
    </source>
</evidence>
<evidence type="ECO:0000256" key="1">
    <source>
        <dbReference type="ARBA" id="ARBA00004651"/>
    </source>
</evidence>
<keyword evidence="4 8" id="KW-1003">Cell membrane</keyword>
<evidence type="ECO:0000256" key="4">
    <source>
        <dbReference type="ARBA" id="ARBA00022475"/>
    </source>
</evidence>
<evidence type="ECO:0000256" key="3">
    <source>
        <dbReference type="ARBA" id="ARBA00022448"/>
    </source>
</evidence>
<keyword evidence="7 8" id="KW-0472">Membrane</keyword>
<dbReference type="Pfam" id="PF01925">
    <property type="entry name" value="TauE"/>
    <property type="match status" value="1"/>
</dbReference>
<keyword evidence="3" id="KW-0813">Transport</keyword>
<protein>
    <recommendedName>
        <fullName evidence="8">Probable membrane transporter protein</fullName>
    </recommendedName>
</protein>
<evidence type="ECO:0000256" key="8">
    <source>
        <dbReference type="RuleBase" id="RU363041"/>
    </source>
</evidence>
<comment type="caution">
    <text evidence="9">The sequence shown here is derived from an EMBL/GenBank/DDBJ whole genome shotgun (WGS) entry which is preliminary data.</text>
</comment>
<dbReference type="STRING" id="33960.TY91_09715"/>